<dbReference type="GO" id="GO:0008360">
    <property type="term" value="P:regulation of cell shape"/>
    <property type="evidence" value="ECO:0007669"/>
    <property type="project" value="UniProtKB-UniRule"/>
</dbReference>
<evidence type="ECO:0000256" key="7">
    <source>
        <dbReference type="PROSITE-ProRule" id="PRU01373"/>
    </source>
</evidence>
<dbReference type="AlphaFoldDB" id="A0A366HPT1"/>
<keyword evidence="6 7" id="KW-0961">Cell wall biogenesis/degradation</keyword>
<feature type="active site" description="Nucleophile" evidence="7">
    <location>
        <position position="172"/>
    </location>
</feature>
<evidence type="ECO:0000256" key="6">
    <source>
        <dbReference type="ARBA" id="ARBA00023316"/>
    </source>
</evidence>
<dbReference type="GO" id="GO:0005576">
    <property type="term" value="C:extracellular region"/>
    <property type="evidence" value="ECO:0007669"/>
    <property type="project" value="TreeGrafter"/>
</dbReference>
<dbReference type="PROSITE" id="PS51257">
    <property type="entry name" value="PROKAR_LIPOPROTEIN"/>
    <property type="match status" value="1"/>
</dbReference>
<feature type="domain" description="L,D-TPase catalytic" evidence="9">
    <location>
        <begin position="57"/>
        <end position="196"/>
    </location>
</feature>
<evidence type="ECO:0000256" key="4">
    <source>
        <dbReference type="ARBA" id="ARBA00022960"/>
    </source>
</evidence>
<sequence length="197" mass="20723">MNEMARGLALLCCTIAAATLSSCASNTGSQGKPPVANATPQPTLYEWHGTTDASGPTKVRIALSEQKAYIYKGDEPAGWTYVASGRSAYPTPRGTFRVSEKKVEKNSSKYGIIVDGEGNVVDSDATLGVDRIPPGCRFVGASMPYWMRLTGNGIGMHAGNIPNPGSPASHGCIRLPREMAATLYDVVDVGTVVTVSN</sequence>
<dbReference type="CDD" id="cd16913">
    <property type="entry name" value="YkuD_like"/>
    <property type="match status" value="1"/>
</dbReference>
<dbReference type="Proteomes" id="UP000253426">
    <property type="component" value="Unassembled WGS sequence"/>
</dbReference>
<proteinExistence type="inferred from homology"/>
<keyword evidence="3" id="KW-0808">Transferase</keyword>
<evidence type="ECO:0000256" key="2">
    <source>
        <dbReference type="ARBA" id="ARBA00005992"/>
    </source>
</evidence>
<gene>
    <name evidence="10" type="ORF">DES53_10257</name>
</gene>
<feature type="active site" description="Proton donor/acceptor" evidence="7">
    <location>
        <position position="157"/>
    </location>
</feature>
<feature type="chain" id="PRO_5016602852" evidence="8">
    <location>
        <begin position="25"/>
        <end position="197"/>
    </location>
</feature>
<keyword evidence="8" id="KW-0732">Signal</keyword>
<dbReference type="UniPathway" id="UPA00219"/>
<keyword evidence="4 7" id="KW-0133">Cell shape</keyword>
<dbReference type="InterPro" id="IPR005490">
    <property type="entry name" value="LD_TPept_cat_dom"/>
</dbReference>
<comment type="pathway">
    <text evidence="1 7">Cell wall biogenesis; peptidoglycan biosynthesis.</text>
</comment>
<protein>
    <submittedName>
        <fullName evidence="10">L,D-transpeptidase-like protein</fullName>
    </submittedName>
</protein>
<dbReference type="GO" id="GO:0071555">
    <property type="term" value="P:cell wall organization"/>
    <property type="evidence" value="ECO:0007669"/>
    <property type="project" value="UniProtKB-UniRule"/>
</dbReference>
<reference evidence="10 11" key="1">
    <citation type="submission" date="2018-06" db="EMBL/GenBank/DDBJ databases">
        <title>Genomic Encyclopedia of Type Strains, Phase IV (KMG-IV): sequencing the most valuable type-strain genomes for metagenomic binning, comparative biology and taxonomic classification.</title>
        <authorList>
            <person name="Goeker M."/>
        </authorList>
    </citation>
    <scope>NUCLEOTIDE SEQUENCE [LARGE SCALE GENOMIC DNA]</scope>
    <source>
        <strain evidence="10 11">DSM 25532</strain>
    </source>
</reference>
<dbReference type="SUPFAM" id="SSF141523">
    <property type="entry name" value="L,D-transpeptidase catalytic domain-like"/>
    <property type="match status" value="1"/>
</dbReference>
<dbReference type="Gene3D" id="2.40.440.10">
    <property type="entry name" value="L,D-transpeptidase catalytic domain-like"/>
    <property type="match status" value="1"/>
</dbReference>
<dbReference type="PANTHER" id="PTHR30582">
    <property type="entry name" value="L,D-TRANSPEPTIDASE"/>
    <property type="match status" value="1"/>
</dbReference>
<accession>A0A366HPT1</accession>
<evidence type="ECO:0000313" key="10">
    <source>
        <dbReference type="EMBL" id="RBP45675.1"/>
    </source>
</evidence>
<dbReference type="Pfam" id="PF03734">
    <property type="entry name" value="YkuD"/>
    <property type="match status" value="1"/>
</dbReference>
<dbReference type="GO" id="GO:0018104">
    <property type="term" value="P:peptidoglycan-protein cross-linking"/>
    <property type="evidence" value="ECO:0007669"/>
    <property type="project" value="TreeGrafter"/>
</dbReference>
<organism evidence="10 11">
    <name type="scientific">Roseimicrobium gellanilyticum</name>
    <dbReference type="NCBI Taxonomy" id="748857"/>
    <lineage>
        <taxon>Bacteria</taxon>
        <taxon>Pseudomonadati</taxon>
        <taxon>Verrucomicrobiota</taxon>
        <taxon>Verrucomicrobiia</taxon>
        <taxon>Verrucomicrobiales</taxon>
        <taxon>Verrucomicrobiaceae</taxon>
        <taxon>Roseimicrobium</taxon>
    </lineage>
</organism>
<comment type="similarity">
    <text evidence="2">Belongs to the YkuD family.</text>
</comment>
<keyword evidence="11" id="KW-1185">Reference proteome</keyword>
<evidence type="ECO:0000256" key="3">
    <source>
        <dbReference type="ARBA" id="ARBA00022679"/>
    </source>
</evidence>
<dbReference type="PROSITE" id="PS52029">
    <property type="entry name" value="LD_TPASE"/>
    <property type="match status" value="1"/>
</dbReference>
<dbReference type="EMBL" id="QNRR01000002">
    <property type="protein sequence ID" value="RBP45675.1"/>
    <property type="molecule type" value="Genomic_DNA"/>
</dbReference>
<dbReference type="GO" id="GO:0071972">
    <property type="term" value="F:peptidoglycan L,D-transpeptidase activity"/>
    <property type="evidence" value="ECO:0007669"/>
    <property type="project" value="TreeGrafter"/>
</dbReference>
<dbReference type="InterPro" id="IPR050979">
    <property type="entry name" value="LD-transpeptidase"/>
</dbReference>
<evidence type="ECO:0000256" key="5">
    <source>
        <dbReference type="ARBA" id="ARBA00022984"/>
    </source>
</evidence>
<evidence type="ECO:0000256" key="8">
    <source>
        <dbReference type="SAM" id="SignalP"/>
    </source>
</evidence>
<keyword evidence="5 7" id="KW-0573">Peptidoglycan synthesis</keyword>
<evidence type="ECO:0000256" key="1">
    <source>
        <dbReference type="ARBA" id="ARBA00004752"/>
    </source>
</evidence>
<dbReference type="InterPro" id="IPR038063">
    <property type="entry name" value="Transpep_catalytic_dom"/>
</dbReference>
<dbReference type="PANTHER" id="PTHR30582:SF2">
    <property type="entry name" value="L,D-TRANSPEPTIDASE YCIB-RELATED"/>
    <property type="match status" value="1"/>
</dbReference>
<evidence type="ECO:0000259" key="9">
    <source>
        <dbReference type="PROSITE" id="PS52029"/>
    </source>
</evidence>
<dbReference type="GO" id="GO:0016740">
    <property type="term" value="F:transferase activity"/>
    <property type="evidence" value="ECO:0007669"/>
    <property type="project" value="UniProtKB-KW"/>
</dbReference>
<feature type="signal peptide" evidence="8">
    <location>
        <begin position="1"/>
        <end position="24"/>
    </location>
</feature>
<evidence type="ECO:0000313" key="11">
    <source>
        <dbReference type="Proteomes" id="UP000253426"/>
    </source>
</evidence>
<name>A0A366HPT1_9BACT</name>
<comment type="caution">
    <text evidence="10">The sequence shown here is derived from an EMBL/GenBank/DDBJ whole genome shotgun (WGS) entry which is preliminary data.</text>
</comment>